<evidence type="ECO:0000256" key="3">
    <source>
        <dbReference type="ARBA" id="ARBA00022490"/>
    </source>
</evidence>
<feature type="binding site" evidence="12">
    <location>
        <begin position="22"/>
        <end position="23"/>
    </location>
    <ligand>
        <name>phosphoenolpyruvate</name>
        <dbReference type="ChEBI" id="CHEBI:58702"/>
    </ligand>
</feature>
<gene>
    <name evidence="12 14" type="primary">murA</name>
    <name evidence="14" type="ORF">DAMNIGENAA_16170</name>
</gene>
<comment type="caution">
    <text evidence="14">The sequence shown here is derived from an EMBL/GenBank/DDBJ whole genome shotgun (WGS) entry which is preliminary data.</text>
</comment>
<comment type="pathway">
    <text evidence="2 12">Cell wall biogenesis; peptidoglycan biosynthesis.</text>
</comment>
<proteinExistence type="inferred from homology"/>
<dbReference type="InterPro" id="IPR050068">
    <property type="entry name" value="MurA_subfamily"/>
</dbReference>
<evidence type="ECO:0000256" key="9">
    <source>
        <dbReference type="ARBA" id="ARBA00023316"/>
    </source>
</evidence>
<keyword evidence="8 12" id="KW-0131">Cell cycle</keyword>
<dbReference type="RefSeq" id="WP_281793445.1">
    <property type="nucleotide sequence ID" value="NZ_BSDR01000001.1"/>
</dbReference>
<keyword evidence="12" id="KW-0670">Pyruvate</keyword>
<comment type="function">
    <text evidence="12">Cell wall formation. Adds enolpyruvyl to UDP-N-acetylglucosamine.</text>
</comment>
<evidence type="ECO:0000256" key="7">
    <source>
        <dbReference type="ARBA" id="ARBA00022984"/>
    </source>
</evidence>
<dbReference type="InterPro" id="IPR005750">
    <property type="entry name" value="UDP_GlcNAc_COvinyl_MurA"/>
</dbReference>
<evidence type="ECO:0000259" key="13">
    <source>
        <dbReference type="Pfam" id="PF00275"/>
    </source>
</evidence>
<feature type="domain" description="Enolpyruvate transferase" evidence="13">
    <location>
        <begin position="7"/>
        <end position="404"/>
    </location>
</feature>
<feature type="modified residue" description="2-(S-cysteinyl)pyruvic acid O-phosphothioketal" evidence="12">
    <location>
        <position position="115"/>
    </location>
</feature>
<dbReference type="Pfam" id="PF00275">
    <property type="entry name" value="EPSP_synthase"/>
    <property type="match status" value="1"/>
</dbReference>
<dbReference type="GO" id="GO:0071555">
    <property type="term" value="P:cell wall organization"/>
    <property type="evidence" value="ECO:0007669"/>
    <property type="project" value="UniProtKB-KW"/>
</dbReference>
<dbReference type="InterPro" id="IPR036968">
    <property type="entry name" value="Enolpyruvate_Tfrase_sf"/>
</dbReference>
<dbReference type="GO" id="GO:0008360">
    <property type="term" value="P:regulation of cell shape"/>
    <property type="evidence" value="ECO:0007669"/>
    <property type="project" value="UniProtKB-KW"/>
</dbReference>
<keyword evidence="5 12" id="KW-0808">Transferase</keyword>
<evidence type="ECO:0000256" key="2">
    <source>
        <dbReference type="ARBA" id="ARBA00004752"/>
    </source>
</evidence>
<evidence type="ECO:0000256" key="6">
    <source>
        <dbReference type="ARBA" id="ARBA00022960"/>
    </source>
</evidence>
<comment type="subcellular location">
    <subcellularLocation>
        <location evidence="1 12">Cytoplasm</location>
    </subcellularLocation>
</comment>
<dbReference type="GO" id="GO:0051301">
    <property type="term" value="P:cell division"/>
    <property type="evidence" value="ECO:0007669"/>
    <property type="project" value="UniProtKB-KW"/>
</dbReference>
<dbReference type="HAMAP" id="MF_00111">
    <property type="entry name" value="MurA"/>
    <property type="match status" value="1"/>
</dbReference>
<evidence type="ECO:0000256" key="11">
    <source>
        <dbReference type="ARBA" id="ARBA00047527"/>
    </source>
</evidence>
<evidence type="ECO:0000256" key="12">
    <source>
        <dbReference type="HAMAP-Rule" id="MF_00111"/>
    </source>
</evidence>
<evidence type="ECO:0000313" key="14">
    <source>
        <dbReference type="EMBL" id="GLI34184.1"/>
    </source>
</evidence>
<comment type="catalytic activity">
    <reaction evidence="11 12">
        <text>phosphoenolpyruvate + UDP-N-acetyl-alpha-D-glucosamine = UDP-N-acetyl-3-O-(1-carboxyvinyl)-alpha-D-glucosamine + phosphate</text>
        <dbReference type="Rhea" id="RHEA:18681"/>
        <dbReference type="ChEBI" id="CHEBI:43474"/>
        <dbReference type="ChEBI" id="CHEBI:57705"/>
        <dbReference type="ChEBI" id="CHEBI:58702"/>
        <dbReference type="ChEBI" id="CHEBI:68483"/>
        <dbReference type="EC" id="2.5.1.7"/>
    </reaction>
</comment>
<organism evidence="14 15">
    <name type="scientific">Desulforhabdus amnigena</name>
    <dbReference type="NCBI Taxonomy" id="40218"/>
    <lineage>
        <taxon>Bacteria</taxon>
        <taxon>Pseudomonadati</taxon>
        <taxon>Thermodesulfobacteriota</taxon>
        <taxon>Syntrophobacteria</taxon>
        <taxon>Syntrophobacterales</taxon>
        <taxon>Syntrophobacteraceae</taxon>
        <taxon>Desulforhabdus</taxon>
    </lineage>
</organism>
<dbReference type="FunFam" id="3.65.10.10:FF:000001">
    <property type="entry name" value="UDP-N-acetylglucosamine 1-carboxyvinyltransferase"/>
    <property type="match status" value="1"/>
</dbReference>
<dbReference type="PANTHER" id="PTHR43783:SF1">
    <property type="entry name" value="UDP-N-ACETYLGLUCOSAMINE 1-CARBOXYVINYLTRANSFERASE"/>
    <property type="match status" value="1"/>
</dbReference>
<protein>
    <recommendedName>
        <fullName evidence="12">UDP-N-acetylglucosamine 1-carboxyvinyltransferase</fullName>
        <ecNumber evidence="12">2.5.1.7</ecNumber>
    </recommendedName>
    <alternativeName>
        <fullName evidence="12">Enoylpyruvate transferase</fullName>
    </alternativeName>
    <alternativeName>
        <fullName evidence="12">UDP-N-acetylglucosamine enolpyruvyl transferase</fullName>
        <shortName evidence="12">EPT</shortName>
    </alternativeName>
</protein>
<feature type="binding site" evidence="12">
    <location>
        <position position="91"/>
    </location>
    <ligand>
        <name>UDP-N-acetyl-alpha-D-glucosamine</name>
        <dbReference type="ChEBI" id="CHEBI:57705"/>
    </ligand>
</feature>
<keyword evidence="9 12" id="KW-0961">Cell wall biogenesis/degradation</keyword>
<evidence type="ECO:0000313" key="15">
    <source>
        <dbReference type="Proteomes" id="UP001144372"/>
    </source>
</evidence>
<comment type="caution">
    <text evidence="12">Lacks conserved residue(s) required for the propagation of feature annotation.</text>
</comment>
<feature type="binding site" evidence="12">
    <location>
        <position position="325"/>
    </location>
    <ligand>
        <name>UDP-N-acetyl-alpha-D-glucosamine</name>
        <dbReference type="ChEBI" id="CHEBI:57705"/>
    </ligand>
</feature>
<dbReference type="AlphaFoldDB" id="A0A9W6CX26"/>
<dbReference type="EMBL" id="BSDR01000001">
    <property type="protein sequence ID" value="GLI34184.1"/>
    <property type="molecule type" value="Genomic_DNA"/>
</dbReference>
<dbReference type="PANTHER" id="PTHR43783">
    <property type="entry name" value="UDP-N-ACETYLGLUCOSAMINE 1-CARBOXYVINYLTRANSFERASE"/>
    <property type="match status" value="1"/>
</dbReference>
<dbReference type="Proteomes" id="UP001144372">
    <property type="component" value="Unassembled WGS sequence"/>
</dbReference>
<evidence type="ECO:0000256" key="1">
    <source>
        <dbReference type="ARBA" id="ARBA00004496"/>
    </source>
</evidence>
<feature type="active site" description="Proton donor" evidence="12">
    <location>
        <position position="115"/>
    </location>
</feature>
<name>A0A9W6CX26_9BACT</name>
<evidence type="ECO:0000256" key="4">
    <source>
        <dbReference type="ARBA" id="ARBA00022618"/>
    </source>
</evidence>
<dbReference type="EC" id="2.5.1.7" evidence="12"/>
<keyword evidence="7 12" id="KW-0573">Peptidoglycan synthesis</keyword>
<dbReference type="Gene3D" id="3.65.10.10">
    <property type="entry name" value="Enolpyruvate transferase domain"/>
    <property type="match status" value="2"/>
</dbReference>
<evidence type="ECO:0000256" key="10">
    <source>
        <dbReference type="ARBA" id="ARBA00038367"/>
    </source>
</evidence>
<dbReference type="InterPro" id="IPR001986">
    <property type="entry name" value="Enolpyruvate_Tfrase_dom"/>
</dbReference>
<comment type="similarity">
    <text evidence="10 12">Belongs to the EPSP synthase family. MurA subfamily.</text>
</comment>
<keyword evidence="15" id="KW-1185">Reference proteome</keyword>
<dbReference type="GO" id="GO:0009252">
    <property type="term" value="P:peptidoglycan biosynthetic process"/>
    <property type="evidence" value="ECO:0007669"/>
    <property type="project" value="UniProtKB-UniRule"/>
</dbReference>
<dbReference type="NCBIfam" id="TIGR01072">
    <property type="entry name" value="murA"/>
    <property type="match status" value="1"/>
</dbReference>
<reference evidence="14" key="1">
    <citation type="submission" date="2022-12" db="EMBL/GenBank/DDBJ databases">
        <title>Reference genome sequencing for broad-spectrum identification of bacterial and archaeal isolates by mass spectrometry.</title>
        <authorList>
            <person name="Sekiguchi Y."/>
            <person name="Tourlousse D.M."/>
        </authorList>
    </citation>
    <scope>NUCLEOTIDE SEQUENCE</scope>
    <source>
        <strain evidence="14">ASRB1</strain>
    </source>
</reference>
<feature type="binding site" evidence="12">
    <location>
        <position position="303"/>
    </location>
    <ligand>
        <name>UDP-N-acetyl-alpha-D-glucosamine</name>
        <dbReference type="ChEBI" id="CHEBI:57705"/>
    </ligand>
</feature>
<dbReference type="InterPro" id="IPR013792">
    <property type="entry name" value="RNA3'P_cycl/enolpyr_Trfase_a/b"/>
</dbReference>
<dbReference type="NCBIfam" id="NF006873">
    <property type="entry name" value="PRK09369.1"/>
    <property type="match status" value="1"/>
</dbReference>
<keyword evidence="4 12" id="KW-0132">Cell division</keyword>
<evidence type="ECO:0000256" key="8">
    <source>
        <dbReference type="ARBA" id="ARBA00023306"/>
    </source>
</evidence>
<accession>A0A9W6CX26</accession>
<keyword evidence="6 12" id="KW-0133">Cell shape</keyword>
<sequence>MDKLVIEGGIPLQGEVNISGAKNATLPLMAASLLAAGKHTLSNAPKLRDIRTMQNLLAHMGASCEHNDLLQIDTSDIHTLEAPYDLVKTMRASVLVLGPMLARYHRARVSLPGGCAIGARPINLHLMGLEQMGVEVQLDHGYVIARADRLKGATISFDQVTVTGTENLMMAATLAEGTTLLKNAAREPEVVALAEYLCKMGARIEGAGTAEITIEGVKELFPGSFRVIPDRIEAGTYLVAAGITGGELKLNSCRPEHLEAVIQKLQAAGLSIDAGDDFLRVRSNGIIQSVDIKTWPYPAFPTDMQAQFMSLMTLGNGVSVIIEQIFENRFMHVLELKRLGADIELDGRTAVVRGVKKLSGAPVMATDLRASASLVLGALAAEGITEVNRIYHLDRGYEAMEKKLAAVGARIWREKS</sequence>
<dbReference type="GO" id="GO:0019277">
    <property type="term" value="P:UDP-N-acetylgalactosamine biosynthetic process"/>
    <property type="evidence" value="ECO:0007669"/>
    <property type="project" value="InterPro"/>
</dbReference>
<evidence type="ECO:0000256" key="5">
    <source>
        <dbReference type="ARBA" id="ARBA00022679"/>
    </source>
</evidence>
<dbReference type="GO" id="GO:0005737">
    <property type="term" value="C:cytoplasm"/>
    <property type="evidence" value="ECO:0007669"/>
    <property type="project" value="UniProtKB-SubCell"/>
</dbReference>
<dbReference type="GO" id="GO:0008760">
    <property type="term" value="F:UDP-N-acetylglucosamine 1-carboxyvinyltransferase activity"/>
    <property type="evidence" value="ECO:0007669"/>
    <property type="project" value="UniProtKB-UniRule"/>
</dbReference>
<dbReference type="SUPFAM" id="SSF55205">
    <property type="entry name" value="EPT/RTPC-like"/>
    <property type="match status" value="1"/>
</dbReference>
<dbReference type="CDD" id="cd01555">
    <property type="entry name" value="UdpNAET"/>
    <property type="match status" value="1"/>
</dbReference>
<keyword evidence="3 12" id="KW-0963">Cytoplasm</keyword>